<accession>A0A1C6RTX2</accession>
<proteinExistence type="predicted"/>
<dbReference type="AlphaFoldDB" id="A0A1C6RTX2"/>
<organism evidence="1 2">
    <name type="scientific">Micromonospora pallida</name>
    <dbReference type="NCBI Taxonomy" id="145854"/>
    <lineage>
        <taxon>Bacteria</taxon>
        <taxon>Bacillati</taxon>
        <taxon>Actinomycetota</taxon>
        <taxon>Actinomycetes</taxon>
        <taxon>Micromonosporales</taxon>
        <taxon>Micromonosporaceae</taxon>
        <taxon>Micromonospora</taxon>
    </lineage>
</organism>
<evidence type="ECO:0000313" key="2">
    <source>
        <dbReference type="Proteomes" id="UP000198959"/>
    </source>
</evidence>
<gene>
    <name evidence="1" type="ORF">GA0074692_0873</name>
</gene>
<reference evidence="2" key="1">
    <citation type="submission" date="2016-06" db="EMBL/GenBank/DDBJ databases">
        <authorList>
            <person name="Varghese N."/>
            <person name="Submissions Spin"/>
        </authorList>
    </citation>
    <scope>NUCLEOTIDE SEQUENCE [LARGE SCALE GENOMIC DNA]</scope>
    <source>
        <strain evidence="2">DSM 43817</strain>
    </source>
</reference>
<protein>
    <submittedName>
        <fullName evidence="1">Uncharacterized protein</fullName>
    </submittedName>
</protein>
<dbReference type="Proteomes" id="UP000198959">
    <property type="component" value="Unassembled WGS sequence"/>
</dbReference>
<dbReference type="STRING" id="145854.GA0074692_0873"/>
<name>A0A1C6RTX2_9ACTN</name>
<keyword evidence="2" id="KW-1185">Reference proteome</keyword>
<dbReference type="EMBL" id="FMHW01000002">
    <property type="protein sequence ID" value="SCL20457.1"/>
    <property type="molecule type" value="Genomic_DNA"/>
</dbReference>
<evidence type="ECO:0000313" key="1">
    <source>
        <dbReference type="EMBL" id="SCL20457.1"/>
    </source>
</evidence>
<sequence>MIVDKGFDVADRFLGRSHTILAGLPSPGC</sequence>